<evidence type="ECO:0000256" key="6">
    <source>
        <dbReference type="ARBA" id="ARBA00023136"/>
    </source>
</evidence>
<feature type="transmembrane region" description="Helical" evidence="7">
    <location>
        <begin position="269"/>
        <end position="289"/>
    </location>
</feature>
<proteinExistence type="inferred from homology"/>
<dbReference type="InterPro" id="IPR003838">
    <property type="entry name" value="ABC3_permease_C"/>
</dbReference>
<accession>F0SZN6</accession>
<dbReference type="STRING" id="645991.Sgly_2938"/>
<dbReference type="InterPro" id="IPR025857">
    <property type="entry name" value="MacB_PCD"/>
</dbReference>
<dbReference type="OrthoDB" id="5137249at2"/>
<comment type="similarity">
    <text evidence="2">Belongs to the ABC-4 integral membrane protein family. LolC/E subfamily.</text>
</comment>
<dbReference type="Proteomes" id="UP000007488">
    <property type="component" value="Chromosome"/>
</dbReference>
<dbReference type="PANTHER" id="PTHR30489:SF0">
    <property type="entry name" value="LIPOPROTEIN-RELEASING SYSTEM TRANSMEMBRANE PROTEIN LOLE"/>
    <property type="match status" value="1"/>
</dbReference>
<feature type="transmembrane region" description="Helical" evidence="7">
    <location>
        <begin position="20"/>
        <end position="40"/>
    </location>
</feature>
<dbReference type="InterPro" id="IPR051447">
    <property type="entry name" value="Lipoprotein-release_system"/>
</dbReference>
<dbReference type="RefSeq" id="WP_013626027.1">
    <property type="nucleotide sequence ID" value="NC_015172.1"/>
</dbReference>
<evidence type="ECO:0000256" key="1">
    <source>
        <dbReference type="ARBA" id="ARBA00004651"/>
    </source>
</evidence>
<dbReference type="EMBL" id="CP002547">
    <property type="protein sequence ID" value="ADY57207.1"/>
    <property type="molecule type" value="Genomic_DNA"/>
</dbReference>
<keyword evidence="6 7" id="KW-0472">Membrane</keyword>
<evidence type="ECO:0000256" key="5">
    <source>
        <dbReference type="ARBA" id="ARBA00022989"/>
    </source>
</evidence>
<sequence length="791" mass="87582">MAVLNRKTIREIKENRGVYFACMVVIAIGLIAYASMSIVLENLQRAQNVFYTETHFADGFIQLTGYPENKVSGLSHISGIDVIEGRIVKDVRIFEEKTDSNRSLRLVSLNTSDPKLDLVHLSSGRIPEDNSAEMLVDPKFFAAGKFHLGDPLTLILEGKRATFTIVGTAQNPEFIYAMRNAQDIYPDPSSFGIAYVPTASLKSLVKESGQVNDLIFSLKPGTDFTAVKNQLQTELAPYGVQSIIPREDQTSHFILNNELTQLKGTTKTLPVIFLGVAAIILYTMLRRLIEQQRVAIGTLKAFGHTNREIIFHYLSYPLLIGFIGGLMGGLTGIALSFPLTSLYEEFFALPGLQSSFSLKYLFWGIVLSLFFSLISGIRACLDILRLEPASAMRPPVPTAARKTPLEKVSLIWNSFSAQTQMGVRNTFRSPVRSMITVLALAVVYSMMAVSWSIQSMSDKLTTFQYEQVQTYDVKISMQAPSAMRAVRNTLAREPGVTEVDPVLEAPATIKNQWLEKEVVIMGLPRETTLYNILDQNENRVEVPESGILLSEHLADLLQVKTGDSVIVESSLNRELIADTPRTIAVQGIVPQYIGLNAFMDIDSLQDFLRQGEISTSMLIKIDPEQLSALKSKYRDAGQVATLESIQENAEKIKQMMESYNFTTYFLAVIAGIAGFALIYNSSIISLSERKRELASLSVLGLTPREILQVIISEQWTLSLSGILLGIPLAYALLAGMAKSLSTDLYSIPADLPPSALLWAAAGTVIFVWIAQNQTFRRIKSLPFVEILAVQE</sequence>
<feature type="transmembrane region" description="Helical" evidence="7">
    <location>
        <begin position="715"/>
        <end position="733"/>
    </location>
</feature>
<evidence type="ECO:0000313" key="10">
    <source>
        <dbReference type="EMBL" id="ADY57207.1"/>
    </source>
</evidence>
<dbReference type="HOGENOM" id="CLU_005531_2_0_9"/>
<evidence type="ECO:0000313" key="11">
    <source>
        <dbReference type="Proteomes" id="UP000007488"/>
    </source>
</evidence>
<dbReference type="PANTHER" id="PTHR30489">
    <property type="entry name" value="LIPOPROTEIN-RELEASING SYSTEM TRANSMEMBRANE PROTEIN LOLE"/>
    <property type="match status" value="1"/>
</dbReference>
<feature type="transmembrane region" description="Helical" evidence="7">
    <location>
        <begin position="360"/>
        <end position="384"/>
    </location>
</feature>
<evidence type="ECO:0000256" key="7">
    <source>
        <dbReference type="SAM" id="Phobius"/>
    </source>
</evidence>
<feature type="domain" description="ABC3 transporter permease C-terminal" evidence="8">
    <location>
        <begin position="269"/>
        <end position="377"/>
    </location>
</feature>
<feature type="domain" description="ABC3 transporter permease C-terminal" evidence="8">
    <location>
        <begin position="665"/>
        <end position="769"/>
    </location>
</feature>
<dbReference type="eggNOG" id="COG0577">
    <property type="taxonomic scope" value="Bacteria"/>
</dbReference>
<dbReference type="Pfam" id="PF02687">
    <property type="entry name" value="FtsX"/>
    <property type="match status" value="2"/>
</dbReference>
<evidence type="ECO:0000256" key="4">
    <source>
        <dbReference type="ARBA" id="ARBA00022692"/>
    </source>
</evidence>
<evidence type="ECO:0000259" key="8">
    <source>
        <dbReference type="Pfam" id="PF02687"/>
    </source>
</evidence>
<name>F0SZN6_SYNGF</name>
<dbReference type="AlphaFoldDB" id="F0SZN6"/>
<keyword evidence="5 7" id="KW-1133">Transmembrane helix</keyword>
<dbReference type="KEGG" id="sgy:Sgly_2938"/>
<feature type="transmembrane region" description="Helical" evidence="7">
    <location>
        <begin position="753"/>
        <end position="770"/>
    </location>
</feature>
<evidence type="ECO:0000256" key="2">
    <source>
        <dbReference type="ARBA" id="ARBA00005236"/>
    </source>
</evidence>
<evidence type="ECO:0008006" key="12">
    <source>
        <dbReference type="Google" id="ProtNLM"/>
    </source>
</evidence>
<reference evidence="11" key="2">
    <citation type="submission" date="2011-02" db="EMBL/GenBank/DDBJ databases">
        <title>The complete genome of Syntrophobotulus glycolicus DSM 8271.</title>
        <authorList>
            <person name="Lucas S."/>
            <person name="Copeland A."/>
            <person name="Lapidus A."/>
            <person name="Bruce D."/>
            <person name="Goodwin L."/>
            <person name="Pitluck S."/>
            <person name="Kyrpides N."/>
            <person name="Mavromatis K."/>
            <person name="Pagani I."/>
            <person name="Ivanova N."/>
            <person name="Mikhailova N."/>
            <person name="Chertkov O."/>
            <person name="Held B."/>
            <person name="Detter J.C."/>
            <person name="Tapia R."/>
            <person name="Han C."/>
            <person name="Land M."/>
            <person name="Hauser L."/>
            <person name="Markowitz V."/>
            <person name="Cheng J.-F."/>
            <person name="Hugenholtz P."/>
            <person name="Woyke T."/>
            <person name="Wu D."/>
            <person name="Spring S."/>
            <person name="Schroeder M."/>
            <person name="Brambilla E."/>
            <person name="Klenk H.-P."/>
            <person name="Eisen J.A."/>
        </authorList>
    </citation>
    <scope>NUCLEOTIDE SEQUENCE [LARGE SCALE GENOMIC DNA]</scope>
    <source>
        <strain evidence="11">DSM 8271 / FlGlyR</strain>
    </source>
</reference>
<dbReference type="Pfam" id="PF12704">
    <property type="entry name" value="MacB_PCD"/>
    <property type="match status" value="1"/>
</dbReference>
<dbReference type="GO" id="GO:0098797">
    <property type="term" value="C:plasma membrane protein complex"/>
    <property type="evidence" value="ECO:0007669"/>
    <property type="project" value="TreeGrafter"/>
</dbReference>
<feature type="transmembrane region" description="Helical" evidence="7">
    <location>
        <begin position="434"/>
        <end position="453"/>
    </location>
</feature>
<evidence type="ECO:0000256" key="3">
    <source>
        <dbReference type="ARBA" id="ARBA00022475"/>
    </source>
</evidence>
<feature type="transmembrane region" description="Helical" evidence="7">
    <location>
        <begin position="310"/>
        <end position="340"/>
    </location>
</feature>
<keyword evidence="4 7" id="KW-0812">Transmembrane</keyword>
<keyword evidence="11" id="KW-1185">Reference proteome</keyword>
<feature type="domain" description="MacB-like periplasmic core" evidence="9">
    <location>
        <begin position="21"/>
        <end position="233"/>
    </location>
</feature>
<organism evidence="10 11">
    <name type="scientific">Syntrophobotulus glycolicus (strain DSM 8271 / FlGlyR)</name>
    <dbReference type="NCBI Taxonomy" id="645991"/>
    <lineage>
        <taxon>Bacteria</taxon>
        <taxon>Bacillati</taxon>
        <taxon>Bacillota</taxon>
        <taxon>Clostridia</taxon>
        <taxon>Eubacteriales</taxon>
        <taxon>Desulfitobacteriaceae</taxon>
        <taxon>Syntrophobotulus</taxon>
    </lineage>
</organism>
<keyword evidence="3" id="KW-1003">Cell membrane</keyword>
<dbReference type="GO" id="GO:0044874">
    <property type="term" value="P:lipoprotein localization to outer membrane"/>
    <property type="evidence" value="ECO:0007669"/>
    <property type="project" value="TreeGrafter"/>
</dbReference>
<evidence type="ECO:0000259" key="9">
    <source>
        <dbReference type="Pfam" id="PF12704"/>
    </source>
</evidence>
<reference evidence="10 11" key="1">
    <citation type="journal article" date="2011" name="Stand. Genomic Sci.">
        <title>Complete genome sequence of Syntrophobotulus glycolicus type strain (FlGlyR).</title>
        <authorList>
            <person name="Han C."/>
            <person name="Mwirichia R."/>
            <person name="Chertkov O."/>
            <person name="Held B."/>
            <person name="Lapidus A."/>
            <person name="Nolan M."/>
            <person name="Lucas S."/>
            <person name="Hammon N."/>
            <person name="Deshpande S."/>
            <person name="Cheng J.F."/>
            <person name="Tapia R."/>
            <person name="Goodwin L."/>
            <person name="Pitluck S."/>
            <person name="Huntemann M."/>
            <person name="Liolios K."/>
            <person name="Ivanova N."/>
            <person name="Pagani I."/>
            <person name="Mavromatis K."/>
            <person name="Ovchinikova G."/>
            <person name="Pati A."/>
            <person name="Chen A."/>
            <person name="Palaniappan K."/>
            <person name="Land M."/>
            <person name="Hauser L."/>
            <person name="Brambilla E.M."/>
            <person name="Rohde M."/>
            <person name="Spring S."/>
            <person name="Sikorski J."/>
            <person name="Goker M."/>
            <person name="Woyke T."/>
            <person name="Bristow J."/>
            <person name="Eisen J.A."/>
            <person name="Markowitz V."/>
            <person name="Hugenholtz P."/>
            <person name="Kyrpides N.C."/>
            <person name="Klenk H.P."/>
            <person name="Detter J.C."/>
        </authorList>
    </citation>
    <scope>NUCLEOTIDE SEQUENCE [LARGE SCALE GENOMIC DNA]</scope>
    <source>
        <strain evidence="11">DSM 8271 / FlGlyR</strain>
    </source>
</reference>
<comment type="subcellular location">
    <subcellularLocation>
        <location evidence="1">Cell membrane</location>
        <topology evidence="1">Multi-pass membrane protein</topology>
    </subcellularLocation>
</comment>
<gene>
    <name evidence="10" type="ordered locus">Sgly_2938</name>
</gene>
<protein>
    <recommendedName>
        <fullName evidence="12">ABC3 transporter permease protein domain-containing protein</fullName>
    </recommendedName>
</protein>
<feature type="transmembrane region" description="Helical" evidence="7">
    <location>
        <begin position="661"/>
        <end position="681"/>
    </location>
</feature>